<dbReference type="OMA" id="GEASYMC"/>
<evidence type="ECO:0000313" key="15">
    <source>
        <dbReference type="Proteomes" id="UP000053201"/>
    </source>
</evidence>
<dbReference type="STRING" id="645134.A0A0L0HCU2"/>
<evidence type="ECO:0000256" key="11">
    <source>
        <dbReference type="SAM" id="Coils"/>
    </source>
</evidence>
<dbReference type="Gene3D" id="3.30.1390.10">
    <property type="match status" value="1"/>
</dbReference>
<name>A0A0L0HCU2_SPIPD</name>
<dbReference type="GO" id="GO:0005737">
    <property type="term" value="C:cytoplasm"/>
    <property type="evidence" value="ECO:0007669"/>
    <property type="project" value="TreeGrafter"/>
</dbReference>
<keyword evidence="3 10" id="KW-0808">Transferase</keyword>
<evidence type="ECO:0000256" key="5">
    <source>
        <dbReference type="ARBA" id="ARBA00022771"/>
    </source>
</evidence>
<dbReference type="InterPro" id="IPR003769">
    <property type="entry name" value="ClpS_core"/>
</dbReference>
<keyword evidence="4 10" id="KW-0479">Metal-binding</keyword>
<evidence type="ECO:0000259" key="13">
    <source>
        <dbReference type="PROSITE" id="PS51157"/>
    </source>
</evidence>
<dbReference type="RefSeq" id="XP_016607375.1">
    <property type="nucleotide sequence ID" value="XM_016753791.1"/>
</dbReference>
<comment type="catalytic activity">
    <reaction evidence="1 10">
        <text>S-ubiquitinyl-[E2 ubiquitin-conjugating enzyme]-L-cysteine + [acceptor protein]-L-lysine = [E2 ubiquitin-conjugating enzyme]-L-cysteine + N(6)-ubiquitinyl-[acceptor protein]-L-lysine.</text>
        <dbReference type="EC" id="2.3.2.27"/>
    </reaction>
</comment>
<keyword evidence="5 10" id="KW-0863">Zinc-finger</keyword>
<dbReference type="eggNOG" id="KOG1140">
    <property type="taxonomic scope" value="Eukaryota"/>
</dbReference>
<feature type="domain" description="UBR-type" evidence="13">
    <location>
        <begin position="123"/>
        <end position="195"/>
    </location>
</feature>
<feature type="region of interest" description="Disordered" evidence="12">
    <location>
        <begin position="1401"/>
        <end position="1436"/>
    </location>
</feature>
<evidence type="ECO:0000313" key="14">
    <source>
        <dbReference type="EMBL" id="KNC99335.1"/>
    </source>
</evidence>
<dbReference type="SUPFAM" id="SSF46785">
    <property type="entry name" value="Winged helix' DNA-binding domain"/>
    <property type="match status" value="1"/>
</dbReference>
<feature type="zinc finger region" description="UBR-type" evidence="9">
    <location>
        <begin position="123"/>
        <end position="195"/>
    </location>
</feature>
<dbReference type="FunFam" id="2.10.110.30:FF:000001">
    <property type="entry name" value="E3 ubiquitin-protein ligase UBR2 isoform 1"/>
    <property type="match status" value="1"/>
</dbReference>
<accession>A0A0L0HCU2</accession>
<evidence type="ECO:0000256" key="10">
    <source>
        <dbReference type="RuleBase" id="RU366018"/>
    </source>
</evidence>
<dbReference type="InterPro" id="IPR042065">
    <property type="entry name" value="E3_ELL-like"/>
</dbReference>
<dbReference type="PROSITE" id="PS51157">
    <property type="entry name" value="ZF_UBR"/>
    <property type="match status" value="1"/>
</dbReference>
<dbReference type="Pfam" id="PF22960">
    <property type="entry name" value="WHD_UBR1"/>
    <property type="match status" value="1"/>
</dbReference>
<dbReference type="VEuPathDB" id="FungiDB:SPPG_05583"/>
<dbReference type="SUPFAM" id="SSF54736">
    <property type="entry name" value="ClpS-like"/>
    <property type="match status" value="1"/>
</dbReference>
<dbReference type="InParanoid" id="A0A0L0HCU2"/>
<evidence type="ECO:0000256" key="1">
    <source>
        <dbReference type="ARBA" id="ARBA00000900"/>
    </source>
</evidence>
<reference evidence="14 15" key="1">
    <citation type="submission" date="2009-08" db="EMBL/GenBank/DDBJ databases">
        <title>The Genome Sequence of Spizellomyces punctatus strain DAOM BR117.</title>
        <authorList>
            <consortium name="The Broad Institute Genome Sequencing Platform"/>
            <person name="Russ C."/>
            <person name="Cuomo C."/>
            <person name="Shea T."/>
            <person name="Young S.K."/>
            <person name="Zeng Q."/>
            <person name="Koehrsen M."/>
            <person name="Haas B."/>
            <person name="Borodovsky M."/>
            <person name="Guigo R."/>
            <person name="Alvarado L."/>
            <person name="Berlin A."/>
            <person name="Bochicchio J."/>
            <person name="Borenstein D."/>
            <person name="Chapman S."/>
            <person name="Chen Z."/>
            <person name="Engels R."/>
            <person name="Freedman E."/>
            <person name="Gellesch M."/>
            <person name="Goldberg J."/>
            <person name="Griggs A."/>
            <person name="Gujja S."/>
            <person name="Heiman D."/>
            <person name="Hepburn T."/>
            <person name="Howarth C."/>
            <person name="Jen D."/>
            <person name="Larson L."/>
            <person name="Lewis B."/>
            <person name="Mehta T."/>
            <person name="Park D."/>
            <person name="Pearson M."/>
            <person name="Roberts A."/>
            <person name="Saif S."/>
            <person name="Shenoy N."/>
            <person name="Sisk P."/>
            <person name="Stolte C."/>
            <person name="Sykes S."/>
            <person name="Thomson T."/>
            <person name="Walk T."/>
            <person name="White J."/>
            <person name="Yandava C."/>
            <person name="Burger G."/>
            <person name="Gray M.W."/>
            <person name="Holland P.W.H."/>
            <person name="King N."/>
            <person name="Lang F.B.F."/>
            <person name="Roger A.J."/>
            <person name="Ruiz-Trillo I."/>
            <person name="Lander E."/>
            <person name="Nusbaum C."/>
        </authorList>
    </citation>
    <scope>NUCLEOTIDE SEQUENCE [LARGE SCALE GENOMIC DNA]</scope>
    <source>
        <strain evidence="14 15">DAOM BR117</strain>
    </source>
</reference>
<dbReference type="InterPro" id="IPR055194">
    <property type="entry name" value="UBR1-like_WH"/>
</dbReference>
<keyword evidence="11" id="KW-0175">Coiled coil</keyword>
<dbReference type="InterPro" id="IPR003126">
    <property type="entry name" value="Znf_UBR"/>
</dbReference>
<evidence type="ECO:0000256" key="8">
    <source>
        <dbReference type="ARBA" id="ARBA00046341"/>
    </source>
</evidence>
<comment type="similarity">
    <text evidence="8 10">Belongs to the E3 ubiquitin-protein ligase UBR1-like family.</text>
</comment>
<dbReference type="SMART" id="SM00396">
    <property type="entry name" value="ZnF_UBR1"/>
    <property type="match status" value="1"/>
</dbReference>
<dbReference type="InterPro" id="IPR044046">
    <property type="entry name" value="E3_ligase_UBR-like_C"/>
</dbReference>
<organism evidence="14 15">
    <name type="scientific">Spizellomyces punctatus (strain DAOM BR117)</name>
    <dbReference type="NCBI Taxonomy" id="645134"/>
    <lineage>
        <taxon>Eukaryota</taxon>
        <taxon>Fungi</taxon>
        <taxon>Fungi incertae sedis</taxon>
        <taxon>Chytridiomycota</taxon>
        <taxon>Chytridiomycota incertae sedis</taxon>
        <taxon>Chytridiomycetes</taxon>
        <taxon>Spizellomycetales</taxon>
        <taxon>Spizellomycetaceae</taxon>
        <taxon>Spizellomyces</taxon>
    </lineage>
</organism>
<protein>
    <recommendedName>
        <fullName evidence="10">E3 ubiquitin-protein ligase</fullName>
        <ecNumber evidence="10">2.3.2.27</ecNumber>
    </recommendedName>
</protein>
<sequence length="2182" mass="246322">MQHHNPQPVYIPPPSILSDLPYFDDQLYAYLHESPFRHTYDLPLPDDVAEEIVLSLNKRICAGTNGSPELLFGTSSIPGVFQETETGAAVTSRVAVEPSITEIIGANATASLPPEYQESQRGKACGHVFKRGEAVYRCRNCALDETCVFCSRCFHATNHEGHDTSFSIASGTGGCCDCGDPEAWRVPINCTYHYLHPSVSSLSPSDQHNVADIAPSYTQVPEEVIAPIRSTIATVFDFILDTLMEAPVDLTLPASTEAIEEANPPETQEQSTPDGLGQPQLKFACVLWNDETHSFQEVIDQVMEAVRVDDDEAKGVAEAVDFHGRQVVKVSSQLPRLLSIARIISQIGLTVSIRSARETFREEVVGVLIGWLKNLPKQVVGVRRMTDVTYEPIDAMVRRLICEEMCANRRQIKVRFTGRMISPTLSEEEDDVAILDPAEEAHAMNDNINNERRDAQVEARRYLARSQEGQRLRIDHLLLADVKLWKEARNSLRELYIGTMIVSGDEYKRVMGFRFARNYLRIANSYLFHDREYELSIINFSVQLFTVPTIAQYLATHTNLLSTQFLILKAFYLSDVLPSQYSLKDFNGSVRLARYDIRPHYPKLRCESEAARNRRYWHLFQDIRYLLTTHRAKDSVFRGNPDIVRGFLDICRVWQGMHPQQRYTRQHVEYEDEHWVHAFNLSLQVGRQIKFAADCLGPTGNSPRDYSELQTATASTLAVLTVWCEMEQMDEIKKVLLQQGQAAGLGVNHDRRIPGKDGLHLVEVVPGKPFRVPFFRVASQPISFHHPLHWFLAQLLAHVPRVLQEIGNAELAAKALYHLFDETKIVPLLKSVGASTSEHPAPASGVDLKRVCRIMDFPLRVTVLLAQIRAGIWVRNGFNIRSQALHYRENTLRESYDQDLYLLQVFSILVGPDMFITSVLDRFDLVSWFQGRVREAAALTALEPGQLTNLAEDLLHLLIVLLTERSRICAHSLEQEMRREIIHHLAVQPQGLAYSELQKRIPERLVDSAPESPHGKSFDDVLAELSDFTFPEGMSDHGTYELKPEYYEEVDPWFWHYTRNQREEMEELLTKRAGKRPQRGPLAEEDYIRPPRLQPIPITTGHQALGNLVKGEAFVRVLFFALWNTLGRPDDKVIDVAGVKSATLVAEAIRLLMLGVQVERMERGTGSADMQLPRFIDLVTEVQISVPIGTRSGESREAKQMTLLQFLLHIMDRVTEEEIKEHTARLRWLLRSFEELGSELTRGVIAEYRQHAINERAGTPVSDTASASDERERKKVAAKAAAKARQAAIMAQFAQAQKSFMETYGDEMEEAENENDEGTGDWDTGDDLWVQGGKQEWSVDRSWKFPSGPCIFCQEDTDKGTDTYGLLGLVQPSQIQRHIDFGDTECVAGVLRTQSSLDVAWSRPTSGTSSPSKQSPQSSSINVAAGSPSSTSPGMASSLRPLLSGYPISHDIFSPGLHISTCGHVMHVNCFQQYYASVQARQTAQPTRNHPEQLDRHEYMCPLCKSLGNCLVPVLWTARKEKINWVRVESAHNGSGALDGLQGWWDSSKLGQFARRVRESIVAGTKRKAMDIDNTDEMEYTSSNMSMSTTTPEESDEALLHALEPGGIAQRFRQTVSPFIADSLPRNRRDIGGDHSTYVAHSANLNDFRPVFVRFLRVLRQMDHQLDIEIENAEPQMQGLDVMWDAFAYTVSALEIGSRGVVSKVEQRPPNGQPRIGVIDAMSPHSLTLLRVFSECILTYTNLVIQAEDMEARVRERGADLVRDVFYGFVEIPCDASDLVKMEDGDLAPFLLADLQNAFSQLCFTTLPAFGTCEMEDVFKWCGIFFVAKVVKAISGIVESVGMRGEKWADVADLGRRGRDEGQSESDEEIEMRMFVHWICENLKMRGDIRDAVMARLNMGMVAGIVRRIALVFLRFLVITIWARFGIVPPDAEDEMSDVTTGEEEEEFERLRRFLHLPSLWELCSRRTINDGFLNRLIAGWCTHVTHFDDDLFGGPPHPSLFGDPSFGPSHRDNMSQPNYDSRILLLPDPAIRELVSLPYRLDTLFEESLRRVCRKCSQVPSDPALCLICGLFVCSQSFCCQEDDRGECNTHARICGGGIGIYFIIKKCVVLLLHCDNGFFINPPYLDAHGEVDLGLRRGRPQYLNQRRYDEIRKLWLAHGVPSYVARKIEQSYDRGGWQTL</sequence>
<gene>
    <name evidence="14" type="ORF">SPPG_05583</name>
</gene>
<evidence type="ECO:0000256" key="9">
    <source>
        <dbReference type="PROSITE-ProRule" id="PRU00508"/>
    </source>
</evidence>
<dbReference type="GO" id="GO:0071596">
    <property type="term" value="P:ubiquitin-dependent protein catabolic process via the N-end rule pathway"/>
    <property type="evidence" value="ECO:0007669"/>
    <property type="project" value="UniProtKB-UniRule"/>
</dbReference>
<dbReference type="PANTHER" id="PTHR21497:SF24">
    <property type="entry name" value="E3 UBIQUITIN-PROTEIN LIGASE UBR1"/>
    <property type="match status" value="1"/>
</dbReference>
<dbReference type="GO" id="GO:0016567">
    <property type="term" value="P:protein ubiquitination"/>
    <property type="evidence" value="ECO:0007669"/>
    <property type="project" value="UniProtKB-UniRule"/>
</dbReference>
<evidence type="ECO:0000256" key="3">
    <source>
        <dbReference type="ARBA" id="ARBA00022679"/>
    </source>
</evidence>
<evidence type="ECO:0000256" key="2">
    <source>
        <dbReference type="ARBA" id="ARBA00004906"/>
    </source>
</evidence>
<dbReference type="InterPro" id="IPR036390">
    <property type="entry name" value="WH_DNA-bd_sf"/>
</dbReference>
<comment type="function">
    <text evidence="10">Ubiquitin ligase protein which is a component of the N-end rule pathway. Recognizes and binds to proteins bearing specific N-terminal residues that are destabilizing according to the N-end rule, leading to their ubiquitination and subsequent degradation.</text>
</comment>
<evidence type="ECO:0000256" key="12">
    <source>
        <dbReference type="SAM" id="MobiDB-lite"/>
    </source>
</evidence>
<dbReference type="EC" id="2.3.2.27" evidence="10"/>
<dbReference type="GO" id="GO:0000151">
    <property type="term" value="C:ubiquitin ligase complex"/>
    <property type="evidence" value="ECO:0007669"/>
    <property type="project" value="TreeGrafter"/>
</dbReference>
<dbReference type="CDD" id="cd19673">
    <property type="entry name" value="UBR-box_UBR3"/>
    <property type="match status" value="1"/>
</dbReference>
<evidence type="ECO:0000256" key="4">
    <source>
        <dbReference type="ARBA" id="ARBA00022723"/>
    </source>
</evidence>
<dbReference type="UniPathway" id="UPA00143"/>
<proteinExistence type="inferred from homology"/>
<keyword evidence="6 10" id="KW-0833">Ubl conjugation pathway</keyword>
<feature type="compositionally biased region" description="Low complexity" evidence="12">
    <location>
        <begin position="1404"/>
        <end position="1436"/>
    </location>
</feature>
<dbReference type="GO" id="GO:0061630">
    <property type="term" value="F:ubiquitin protein ligase activity"/>
    <property type="evidence" value="ECO:0007669"/>
    <property type="project" value="UniProtKB-UniRule"/>
</dbReference>
<dbReference type="InterPro" id="IPR039164">
    <property type="entry name" value="UBR1-like"/>
</dbReference>
<dbReference type="Pfam" id="PF02617">
    <property type="entry name" value="ClpS"/>
    <property type="match status" value="1"/>
</dbReference>
<dbReference type="InterPro" id="IPR014719">
    <property type="entry name" value="Ribosomal_bL12_C/ClpS-like"/>
</dbReference>
<keyword evidence="15" id="KW-1185">Reference proteome</keyword>
<dbReference type="Pfam" id="PF18995">
    <property type="entry name" value="PRT6_C"/>
    <property type="match status" value="1"/>
</dbReference>
<comment type="pathway">
    <text evidence="2 10">Protein modification; protein ubiquitination.</text>
</comment>
<keyword evidence="7 10" id="KW-0862">Zinc</keyword>
<dbReference type="EMBL" id="KQ257458">
    <property type="protein sequence ID" value="KNC99335.1"/>
    <property type="molecule type" value="Genomic_DNA"/>
</dbReference>
<dbReference type="Gene3D" id="2.10.110.30">
    <property type="match status" value="1"/>
</dbReference>
<dbReference type="CDD" id="cd16482">
    <property type="entry name" value="RING-H2_UBR1-like"/>
    <property type="match status" value="1"/>
</dbReference>
<evidence type="ECO:0000256" key="7">
    <source>
        <dbReference type="ARBA" id="ARBA00022833"/>
    </source>
</evidence>
<dbReference type="Pfam" id="PF02207">
    <property type="entry name" value="zf-UBR"/>
    <property type="match status" value="1"/>
</dbReference>
<dbReference type="PANTHER" id="PTHR21497">
    <property type="entry name" value="UBIQUITIN LIGASE E3 ALPHA-RELATED"/>
    <property type="match status" value="1"/>
</dbReference>
<dbReference type="Proteomes" id="UP000053201">
    <property type="component" value="Unassembled WGS sequence"/>
</dbReference>
<dbReference type="OrthoDB" id="26387at2759"/>
<feature type="coiled-coil region" evidence="11">
    <location>
        <begin position="438"/>
        <end position="465"/>
    </location>
</feature>
<dbReference type="GeneID" id="27688946"/>
<dbReference type="GO" id="GO:0008270">
    <property type="term" value="F:zinc ion binding"/>
    <property type="evidence" value="ECO:0007669"/>
    <property type="project" value="UniProtKB-UniRule"/>
</dbReference>
<evidence type="ECO:0000256" key="6">
    <source>
        <dbReference type="ARBA" id="ARBA00022786"/>
    </source>
</evidence>
<dbReference type="Gene3D" id="1.10.10.2670">
    <property type="entry name" value="E3 ubiquitin-protein ligase"/>
    <property type="match status" value="1"/>
</dbReference>
<dbReference type="FunCoup" id="A0A0L0HCU2">
    <property type="interactions" value="337"/>
</dbReference>